<dbReference type="GO" id="GO:0071949">
    <property type="term" value="F:FAD binding"/>
    <property type="evidence" value="ECO:0007669"/>
    <property type="project" value="InterPro"/>
</dbReference>
<evidence type="ECO:0000256" key="1">
    <source>
        <dbReference type="ARBA" id="ARBA00023002"/>
    </source>
</evidence>
<reference evidence="4 5" key="1">
    <citation type="submission" date="2018-12" db="EMBL/GenBank/DDBJ databases">
        <title>Glycomyces sp. YIM 121974 draft genome.</title>
        <authorList>
            <person name="Li Q."/>
        </authorList>
    </citation>
    <scope>NUCLEOTIDE SEQUENCE [LARGE SCALE GENOMIC DNA]</scope>
    <source>
        <strain evidence="4 5">YIM 121974</strain>
    </source>
</reference>
<dbReference type="InterPro" id="IPR002938">
    <property type="entry name" value="FAD-bd"/>
</dbReference>
<keyword evidence="5" id="KW-1185">Reference proteome</keyword>
<organism evidence="4 5">
    <name type="scientific">Glycomyces terrestris</name>
    <dbReference type="NCBI Taxonomy" id="2493553"/>
    <lineage>
        <taxon>Bacteria</taxon>
        <taxon>Bacillati</taxon>
        <taxon>Actinomycetota</taxon>
        <taxon>Actinomycetes</taxon>
        <taxon>Glycomycetales</taxon>
        <taxon>Glycomycetaceae</taxon>
        <taxon>Glycomyces</taxon>
    </lineage>
</organism>
<dbReference type="GO" id="GO:0004497">
    <property type="term" value="F:monooxygenase activity"/>
    <property type="evidence" value="ECO:0007669"/>
    <property type="project" value="UniProtKB-KW"/>
</dbReference>
<dbReference type="PANTHER" id="PTHR13789">
    <property type="entry name" value="MONOOXYGENASE"/>
    <property type="match status" value="1"/>
</dbReference>
<evidence type="ECO:0000256" key="2">
    <source>
        <dbReference type="ARBA" id="ARBA00023033"/>
    </source>
</evidence>
<keyword evidence="1" id="KW-0560">Oxidoreductase</keyword>
<gene>
    <name evidence="4" type="ORF">EIW28_02485</name>
</gene>
<dbReference type="Proteomes" id="UP000277256">
    <property type="component" value="Unassembled WGS sequence"/>
</dbReference>
<keyword evidence="2 4" id="KW-0503">Monooxygenase</keyword>
<dbReference type="InterPro" id="IPR050493">
    <property type="entry name" value="FAD-dep_Monooxygenase_BioMet"/>
</dbReference>
<feature type="domain" description="FAD-binding" evidence="3">
    <location>
        <begin position="12"/>
        <end position="171"/>
    </location>
</feature>
<evidence type="ECO:0000313" key="4">
    <source>
        <dbReference type="EMBL" id="RRS01650.1"/>
    </source>
</evidence>
<dbReference type="RefSeq" id="WP_125246127.1">
    <property type="nucleotide sequence ID" value="NZ_RSEB01000001.1"/>
</dbReference>
<dbReference type="SUPFAM" id="SSF51905">
    <property type="entry name" value="FAD/NAD(P)-binding domain"/>
    <property type="match status" value="1"/>
</dbReference>
<dbReference type="OrthoDB" id="9782160at2"/>
<comment type="caution">
    <text evidence="4">The sequence shown here is derived from an EMBL/GenBank/DDBJ whole genome shotgun (WGS) entry which is preliminary data.</text>
</comment>
<dbReference type="PANTHER" id="PTHR13789:SF309">
    <property type="entry name" value="PUTATIVE (AFU_ORTHOLOGUE AFUA_6G14510)-RELATED"/>
    <property type="match status" value="1"/>
</dbReference>
<protein>
    <submittedName>
        <fullName evidence="4">FAD-dependent monooxygenase</fullName>
    </submittedName>
</protein>
<proteinExistence type="predicted"/>
<accession>A0A426V4A3</accession>
<evidence type="ECO:0000313" key="5">
    <source>
        <dbReference type="Proteomes" id="UP000277256"/>
    </source>
</evidence>
<dbReference type="PRINTS" id="PR00420">
    <property type="entry name" value="RNGMNOXGNASE"/>
</dbReference>
<dbReference type="Pfam" id="PF01494">
    <property type="entry name" value="FAD_binding_3"/>
    <property type="match status" value="2"/>
</dbReference>
<sequence length="408" mass="43228">MTNSQLRKARTALVIGGGVAGPVAALALRKAGIDAQVFEAYRPGTGSQGGPLGLASNGLNALSVVGADADVAAEGMPTPRMVISSGSGKVLGTIDTDPSLPVRVTLPRGRISALLQARAEAEGVPITYGKRFEGAVDTGRSVIAQFDDRTTAEADILIGADGIRSAVRGLIDPSVRPRYTGLIGLGGYIDGPAGVPPTGGDFRMVFGRRAFFGHLSDGERTGWFANLPYKRIEDADLRNTTFAEWMARMRAAFADDAGPALQILDHVTPDGFIPPSPLEDLPHVPVWCKGRIVLLGDAAHATSPSSGQGASLAAESAVELAKCLRDLPVADAFATFESRRRARVERVIAEAARTNQSKAAGPIAARFRDAFMPFFMSRFTTPEKTAWQYAHTIEWLPVRQPGIRCDAP</sequence>
<feature type="domain" description="FAD-binding" evidence="3">
    <location>
        <begin position="287"/>
        <end position="350"/>
    </location>
</feature>
<dbReference type="InterPro" id="IPR036188">
    <property type="entry name" value="FAD/NAD-bd_sf"/>
</dbReference>
<dbReference type="AlphaFoldDB" id="A0A426V4A3"/>
<name>A0A426V4A3_9ACTN</name>
<dbReference type="EMBL" id="RSEB01000001">
    <property type="protein sequence ID" value="RRS01650.1"/>
    <property type="molecule type" value="Genomic_DNA"/>
</dbReference>
<dbReference type="Gene3D" id="3.50.50.60">
    <property type="entry name" value="FAD/NAD(P)-binding domain"/>
    <property type="match status" value="1"/>
</dbReference>
<evidence type="ECO:0000259" key="3">
    <source>
        <dbReference type="Pfam" id="PF01494"/>
    </source>
</evidence>